<feature type="transmembrane region" description="Helical" evidence="1">
    <location>
        <begin position="91"/>
        <end position="108"/>
    </location>
</feature>
<name>A0A829YDQ6_9GAMM</name>
<evidence type="ECO:0000313" key="2">
    <source>
        <dbReference type="EMBL" id="GFE81425.1"/>
    </source>
</evidence>
<reference evidence="3" key="1">
    <citation type="submission" date="2020-01" db="EMBL/GenBank/DDBJ databases">
        <title>'Steroidobacter agaridevorans' sp. nov., agar-degrading bacteria isolated from rhizosphere soils.</title>
        <authorList>
            <person name="Ikenaga M."/>
            <person name="Kataoka M."/>
            <person name="Murouchi A."/>
            <person name="Katsuragi S."/>
            <person name="Sakai M."/>
        </authorList>
    </citation>
    <scope>NUCLEOTIDE SEQUENCE [LARGE SCALE GENOMIC DNA]</scope>
    <source>
        <strain evidence="3">YU21-B</strain>
    </source>
</reference>
<dbReference type="EMBL" id="BLJN01000003">
    <property type="protein sequence ID" value="GFE81425.1"/>
    <property type="molecule type" value="Genomic_DNA"/>
</dbReference>
<keyword evidence="3" id="KW-1185">Reference proteome</keyword>
<keyword evidence="1" id="KW-0472">Membrane</keyword>
<evidence type="ECO:0000313" key="3">
    <source>
        <dbReference type="Proteomes" id="UP000445000"/>
    </source>
</evidence>
<sequence>MSLFPFALTYTGWAALCLSMSRHARELLQREPTPLQRQLLRAAGWIALTVSLLMAAAQAGWPIGTVEWFGMLTASAVSFVLLLTYSPRVAAGLGLGLPICALVGHFLVSA</sequence>
<dbReference type="Proteomes" id="UP000445000">
    <property type="component" value="Unassembled WGS sequence"/>
</dbReference>
<dbReference type="AlphaFoldDB" id="A0A829YDQ6"/>
<keyword evidence="1" id="KW-0812">Transmembrane</keyword>
<dbReference type="Pfam" id="PF11804">
    <property type="entry name" value="DUF3325"/>
    <property type="match status" value="1"/>
</dbReference>
<keyword evidence="1" id="KW-1133">Transmembrane helix</keyword>
<comment type="caution">
    <text evidence="2">The sequence shown here is derived from an EMBL/GenBank/DDBJ whole genome shotgun (WGS) entry which is preliminary data.</text>
</comment>
<feature type="transmembrane region" description="Helical" evidence="1">
    <location>
        <begin position="40"/>
        <end position="61"/>
    </location>
</feature>
<dbReference type="InterPro" id="IPR021762">
    <property type="entry name" value="DUF3325"/>
</dbReference>
<dbReference type="RefSeq" id="WP_161813076.1">
    <property type="nucleotide sequence ID" value="NZ_BLJN01000003.1"/>
</dbReference>
<proteinExistence type="predicted"/>
<gene>
    <name evidence="2" type="ORF">GCM10011487_34250</name>
</gene>
<organism evidence="2 3">
    <name type="scientific">Steroidobacter agaridevorans</name>
    <dbReference type="NCBI Taxonomy" id="2695856"/>
    <lineage>
        <taxon>Bacteria</taxon>
        <taxon>Pseudomonadati</taxon>
        <taxon>Pseudomonadota</taxon>
        <taxon>Gammaproteobacteria</taxon>
        <taxon>Steroidobacterales</taxon>
        <taxon>Steroidobacteraceae</taxon>
        <taxon>Steroidobacter</taxon>
    </lineage>
</organism>
<evidence type="ECO:0000256" key="1">
    <source>
        <dbReference type="SAM" id="Phobius"/>
    </source>
</evidence>
<accession>A0A829YDQ6</accession>
<protein>
    <submittedName>
        <fullName evidence="2">Iron uptake protein</fullName>
    </submittedName>
</protein>